<feature type="transmembrane region" description="Helical" evidence="7">
    <location>
        <begin position="222"/>
        <end position="243"/>
    </location>
</feature>
<keyword evidence="4 7" id="KW-0812">Transmembrane</keyword>
<comment type="subcellular location">
    <subcellularLocation>
        <location evidence="1">Cell membrane</location>
        <topology evidence="1">Multi-pass membrane protein</topology>
    </subcellularLocation>
</comment>
<organism evidence="8 9">
    <name type="scientific">Fructobacillus fructosus</name>
    <dbReference type="NCBI Taxonomy" id="1631"/>
    <lineage>
        <taxon>Bacteria</taxon>
        <taxon>Bacillati</taxon>
        <taxon>Bacillota</taxon>
        <taxon>Bacilli</taxon>
        <taxon>Lactobacillales</taxon>
        <taxon>Lactobacillaceae</taxon>
        <taxon>Fructobacillus</taxon>
    </lineage>
</organism>
<keyword evidence="9" id="KW-1185">Reference proteome</keyword>
<feature type="transmembrane region" description="Helical" evidence="7">
    <location>
        <begin position="321"/>
        <end position="340"/>
    </location>
</feature>
<gene>
    <name evidence="8" type="ORF">R54839_PPFHFPJH_01202</name>
</gene>
<sequence length="344" mass="36847">MLIQNTLINEWGTILKIHKEQYLGIALVVVVTIISQVLAIFIPSVGAESIAMILGIILGNTLFSHKKYTSGIKWSEKYPIEISIALLGGTLTLTTLTNVGLRGIAFAVINMAIIITTAYLLGRLIFKADIKSSLLMSAGNAVCGSSAIAGVSPVIGATDDQRRTTIATVSLTGMLLLFTMPTVAPVLLAHDNFKMGAIVGGTLQSVGQVLGTASLINASVVTYATLFKVIRVMLLVVVVMLFAHFAKSRGITDVDVEKKPSVLPWYIVAFIFLIIVNSLFKLPVYIEQPVRFSSSFLGIVNLAAIGLNLKWETIKNSGAKVLSYGFLVGLIQVIVALVLIKCVL</sequence>
<protein>
    <submittedName>
        <fullName evidence="8">UPF0324 family (YeiH)</fullName>
    </submittedName>
</protein>
<dbReference type="InterPro" id="IPR018383">
    <property type="entry name" value="UPF0324_pro"/>
</dbReference>
<feature type="transmembrane region" description="Helical" evidence="7">
    <location>
        <begin position="292"/>
        <end position="309"/>
    </location>
</feature>
<dbReference type="PANTHER" id="PTHR30106:SF1">
    <property type="entry name" value="UPF0324 MEMBRANE PROTEIN FN0533"/>
    <property type="match status" value="1"/>
</dbReference>
<evidence type="ECO:0000256" key="7">
    <source>
        <dbReference type="SAM" id="Phobius"/>
    </source>
</evidence>
<evidence type="ECO:0000256" key="2">
    <source>
        <dbReference type="ARBA" id="ARBA00007977"/>
    </source>
</evidence>
<accession>A0ABN9YUY6</accession>
<evidence type="ECO:0000256" key="3">
    <source>
        <dbReference type="ARBA" id="ARBA00022475"/>
    </source>
</evidence>
<dbReference type="Pfam" id="PF03601">
    <property type="entry name" value="Cons_hypoth698"/>
    <property type="match status" value="1"/>
</dbReference>
<evidence type="ECO:0000313" key="8">
    <source>
        <dbReference type="EMBL" id="CAK1247651.1"/>
    </source>
</evidence>
<name>A0ABN9YUY6_9LACO</name>
<comment type="caution">
    <text evidence="8">The sequence shown here is derived from an EMBL/GenBank/DDBJ whole genome shotgun (WGS) entry which is preliminary data.</text>
</comment>
<keyword evidence="6 7" id="KW-0472">Membrane</keyword>
<feature type="transmembrane region" description="Helical" evidence="7">
    <location>
        <begin position="49"/>
        <end position="66"/>
    </location>
</feature>
<feature type="transmembrane region" description="Helical" evidence="7">
    <location>
        <begin position="78"/>
        <end position="97"/>
    </location>
</feature>
<proteinExistence type="inferred from homology"/>
<keyword evidence="3" id="KW-1003">Cell membrane</keyword>
<keyword evidence="5 7" id="KW-1133">Transmembrane helix</keyword>
<feature type="transmembrane region" description="Helical" evidence="7">
    <location>
        <begin position="167"/>
        <end position="188"/>
    </location>
</feature>
<evidence type="ECO:0000256" key="4">
    <source>
        <dbReference type="ARBA" id="ARBA00022692"/>
    </source>
</evidence>
<evidence type="ECO:0000313" key="9">
    <source>
        <dbReference type="Proteomes" id="UP001314261"/>
    </source>
</evidence>
<dbReference type="Proteomes" id="UP001314261">
    <property type="component" value="Unassembled WGS sequence"/>
</dbReference>
<comment type="similarity">
    <text evidence="2">Belongs to the UPF0324 family.</text>
</comment>
<evidence type="ECO:0000256" key="1">
    <source>
        <dbReference type="ARBA" id="ARBA00004651"/>
    </source>
</evidence>
<feature type="transmembrane region" description="Helical" evidence="7">
    <location>
        <begin position="103"/>
        <end position="122"/>
    </location>
</feature>
<dbReference type="EMBL" id="CAUZLR010000007">
    <property type="protein sequence ID" value="CAK1247651.1"/>
    <property type="molecule type" value="Genomic_DNA"/>
</dbReference>
<reference evidence="8 9" key="1">
    <citation type="submission" date="2023-10" db="EMBL/GenBank/DDBJ databases">
        <authorList>
            <person name="Botero Cardona J."/>
        </authorList>
    </citation>
    <scope>NUCLEOTIDE SEQUENCE [LARGE SCALE GENOMIC DNA]</scope>
    <source>
        <strain evidence="8 9">R-54839</strain>
    </source>
</reference>
<feature type="transmembrane region" description="Helical" evidence="7">
    <location>
        <begin position="21"/>
        <end position="43"/>
    </location>
</feature>
<evidence type="ECO:0000256" key="6">
    <source>
        <dbReference type="ARBA" id="ARBA00023136"/>
    </source>
</evidence>
<feature type="transmembrane region" description="Helical" evidence="7">
    <location>
        <begin position="263"/>
        <end position="280"/>
    </location>
</feature>
<dbReference type="PANTHER" id="PTHR30106">
    <property type="entry name" value="INNER MEMBRANE PROTEIN YEIH-RELATED"/>
    <property type="match status" value="1"/>
</dbReference>
<feature type="transmembrane region" description="Helical" evidence="7">
    <location>
        <begin position="195"/>
        <end position="216"/>
    </location>
</feature>
<evidence type="ECO:0000256" key="5">
    <source>
        <dbReference type="ARBA" id="ARBA00022989"/>
    </source>
</evidence>